<dbReference type="AlphaFoldDB" id="A0A369K0U6"/>
<sequence length="104" mass="11564">MSRLRPAPSCDVLDNVDRVDSKVRFKRIISGFSPYIPGNPRFAMAHCFVDISRYPPNSINVPVKQHLGLATARSCGQLVNRALICLWTVSPPGRTNAILNPYVE</sequence>
<proteinExistence type="predicted"/>
<dbReference type="InParanoid" id="A0A369K0U6"/>
<dbReference type="Proteomes" id="UP000076154">
    <property type="component" value="Unassembled WGS sequence"/>
</dbReference>
<comment type="caution">
    <text evidence="1">The sequence shown here is derived from an EMBL/GenBank/DDBJ whole genome shotgun (WGS) entry which is preliminary data.</text>
</comment>
<organism evidence="1 2">
    <name type="scientific">Hypsizygus marmoreus</name>
    <name type="common">White beech mushroom</name>
    <name type="synonym">Agaricus marmoreus</name>
    <dbReference type="NCBI Taxonomy" id="39966"/>
    <lineage>
        <taxon>Eukaryota</taxon>
        <taxon>Fungi</taxon>
        <taxon>Dikarya</taxon>
        <taxon>Basidiomycota</taxon>
        <taxon>Agaricomycotina</taxon>
        <taxon>Agaricomycetes</taxon>
        <taxon>Agaricomycetidae</taxon>
        <taxon>Agaricales</taxon>
        <taxon>Tricholomatineae</taxon>
        <taxon>Lyophyllaceae</taxon>
        <taxon>Hypsizygus</taxon>
    </lineage>
</organism>
<dbReference type="EMBL" id="LUEZ02000040">
    <property type="protein sequence ID" value="RDB26215.1"/>
    <property type="molecule type" value="Genomic_DNA"/>
</dbReference>
<gene>
    <name evidence="1" type="ORF">Hypma_006464</name>
</gene>
<name>A0A369K0U6_HYPMA</name>
<evidence type="ECO:0000313" key="2">
    <source>
        <dbReference type="Proteomes" id="UP000076154"/>
    </source>
</evidence>
<evidence type="ECO:0000313" key="1">
    <source>
        <dbReference type="EMBL" id="RDB26215.1"/>
    </source>
</evidence>
<keyword evidence="2" id="KW-1185">Reference proteome</keyword>
<accession>A0A369K0U6</accession>
<protein>
    <submittedName>
        <fullName evidence="1">Uncharacterized protein</fullName>
    </submittedName>
</protein>
<reference evidence="1" key="1">
    <citation type="submission" date="2018-04" db="EMBL/GenBank/DDBJ databases">
        <title>Whole genome sequencing of Hypsizygus marmoreus.</title>
        <authorList>
            <person name="Choi I.-G."/>
            <person name="Min B."/>
            <person name="Kim J.-G."/>
            <person name="Kim S."/>
            <person name="Oh Y.-L."/>
            <person name="Kong W.-S."/>
            <person name="Park H."/>
            <person name="Jeong J."/>
            <person name="Song E.-S."/>
        </authorList>
    </citation>
    <scope>NUCLEOTIDE SEQUENCE [LARGE SCALE GENOMIC DNA]</scope>
    <source>
        <strain evidence="1">51987-8</strain>
    </source>
</reference>